<dbReference type="EMBL" id="AP014960">
    <property type="protein sequence ID" value="BAS89499.1"/>
    <property type="molecule type" value="Genomic_DNA"/>
</dbReference>
<dbReference type="Proteomes" id="UP000059680">
    <property type="component" value="Chromosome 4"/>
</dbReference>
<accession>A0A0P0WB32</accession>
<reference evidence="2" key="1">
    <citation type="journal article" date="2005" name="Nature">
        <title>The map-based sequence of the rice genome.</title>
        <authorList>
            <consortium name="International rice genome sequencing project (IRGSP)"/>
            <person name="Matsumoto T."/>
            <person name="Wu J."/>
            <person name="Kanamori H."/>
            <person name="Katayose Y."/>
            <person name="Fujisawa M."/>
            <person name="Namiki N."/>
            <person name="Mizuno H."/>
            <person name="Yamamoto K."/>
            <person name="Antonio B.A."/>
            <person name="Baba T."/>
            <person name="Sakata K."/>
            <person name="Nagamura Y."/>
            <person name="Aoki H."/>
            <person name="Arikawa K."/>
            <person name="Arita K."/>
            <person name="Bito T."/>
            <person name="Chiden Y."/>
            <person name="Fujitsuka N."/>
            <person name="Fukunaka R."/>
            <person name="Hamada M."/>
            <person name="Harada C."/>
            <person name="Hayashi A."/>
            <person name="Hijishita S."/>
            <person name="Honda M."/>
            <person name="Hosokawa S."/>
            <person name="Ichikawa Y."/>
            <person name="Idonuma A."/>
            <person name="Iijima M."/>
            <person name="Ikeda M."/>
            <person name="Ikeno M."/>
            <person name="Ito K."/>
            <person name="Ito S."/>
            <person name="Ito T."/>
            <person name="Ito Y."/>
            <person name="Ito Y."/>
            <person name="Iwabuchi A."/>
            <person name="Kamiya K."/>
            <person name="Karasawa W."/>
            <person name="Kurita K."/>
            <person name="Katagiri S."/>
            <person name="Kikuta A."/>
            <person name="Kobayashi H."/>
            <person name="Kobayashi N."/>
            <person name="Machita K."/>
            <person name="Maehara T."/>
            <person name="Masukawa M."/>
            <person name="Mizubayashi T."/>
            <person name="Mukai Y."/>
            <person name="Nagasaki H."/>
            <person name="Nagata Y."/>
            <person name="Naito S."/>
            <person name="Nakashima M."/>
            <person name="Nakama Y."/>
            <person name="Nakamichi Y."/>
            <person name="Nakamura M."/>
            <person name="Meguro A."/>
            <person name="Negishi M."/>
            <person name="Ohta I."/>
            <person name="Ohta T."/>
            <person name="Okamoto M."/>
            <person name="Ono N."/>
            <person name="Saji S."/>
            <person name="Sakaguchi M."/>
            <person name="Sakai K."/>
            <person name="Shibata M."/>
            <person name="Shimokawa T."/>
            <person name="Song J."/>
            <person name="Takazaki Y."/>
            <person name="Terasawa K."/>
            <person name="Tsugane M."/>
            <person name="Tsuji K."/>
            <person name="Ueda S."/>
            <person name="Waki K."/>
            <person name="Yamagata H."/>
            <person name="Yamamoto M."/>
            <person name="Yamamoto S."/>
            <person name="Yamane H."/>
            <person name="Yoshiki S."/>
            <person name="Yoshihara R."/>
            <person name="Yukawa K."/>
            <person name="Zhong H."/>
            <person name="Yano M."/>
            <person name="Yuan Q."/>
            <person name="Ouyang S."/>
            <person name="Liu J."/>
            <person name="Jones K.M."/>
            <person name="Gansberger K."/>
            <person name="Moffat K."/>
            <person name="Hill J."/>
            <person name="Bera J."/>
            <person name="Fadrosh D."/>
            <person name="Jin S."/>
            <person name="Johri S."/>
            <person name="Kim M."/>
            <person name="Overton L."/>
            <person name="Reardon M."/>
            <person name="Tsitrin T."/>
            <person name="Vuong H."/>
            <person name="Weaver B."/>
            <person name="Ciecko A."/>
            <person name="Tallon L."/>
            <person name="Jackson J."/>
            <person name="Pai G."/>
            <person name="Aken S.V."/>
            <person name="Utterback T."/>
            <person name="Reidmuller S."/>
            <person name="Feldblyum T."/>
            <person name="Hsiao J."/>
            <person name="Zismann V."/>
            <person name="Iobst S."/>
            <person name="de Vazeille A.R."/>
            <person name="Buell C.R."/>
            <person name="Ying K."/>
            <person name="Li Y."/>
            <person name="Lu T."/>
            <person name="Huang Y."/>
            <person name="Zhao Q."/>
            <person name="Feng Q."/>
            <person name="Zhang L."/>
            <person name="Zhu J."/>
            <person name="Weng Q."/>
            <person name="Mu J."/>
            <person name="Lu Y."/>
            <person name="Fan D."/>
            <person name="Liu Y."/>
            <person name="Guan J."/>
            <person name="Zhang Y."/>
            <person name="Yu S."/>
            <person name="Liu X."/>
            <person name="Zhang Y."/>
            <person name="Hong G."/>
            <person name="Han B."/>
            <person name="Choisne N."/>
            <person name="Demange N."/>
            <person name="Orjeda G."/>
            <person name="Samain S."/>
            <person name="Cattolico L."/>
            <person name="Pelletier E."/>
            <person name="Couloux A."/>
            <person name="Segurens B."/>
            <person name="Wincker P."/>
            <person name="D'Hont A."/>
            <person name="Scarpelli C."/>
            <person name="Weissenbach J."/>
            <person name="Salanoubat M."/>
            <person name="Quetier F."/>
            <person name="Yu Y."/>
            <person name="Kim H.R."/>
            <person name="Rambo T."/>
            <person name="Currie J."/>
            <person name="Collura K."/>
            <person name="Luo M."/>
            <person name="Yang T."/>
            <person name="Ammiraju J.S.S."/>
            <person name="Engler F."/>
            <person name="Soderlund C."/>
            <person name="Wing R.A."/>
            <person name="Palmer L.E."/>
            <person name="de la Bastide M."/>
            <person name="Spiegel L."/>
            <person name="Nascimento L."/>
            <person name="Zutavern T."/>
            <person name="O'Shaughnessy A."/>
            <person name="Dike S."/>
            <person name="Dedhia N."/>
            <person name="Preston R."/>
            <person name="Balija V."/>
            <person name="McCombie W.R."/>
            <person name="Chow T."/>
            <person name="Chen H."/>
            <person name="Chung M."/>
            <person name="Chen C."/>
            <person name="Shaw J."/>
            <person name="Wu H."/>
            <person name="Hsiao K."/>
            <person name="Chao Y."/>
            <person name="Chu M."/>
            <person name="Cheng C."/>
            <person name="Hour A."/>
            <person name="Lee P."/>
            <person name="Lin S."/>
            <person name="Lin Y."/>
            <person name="Liou J."/>
            <person name="Liu S."/>
            <person name="Hsing Y."/>
            <person name="Raghuvanshi S."/>
            <person name="Mohanty A."/>
            <person name="Bharti A.K."/>
            <person name="Gaur A."/>
            <person name="Gupta V."/>
            <person name="Kumar D."/>
            <person name="Ravi V."/>
            <person name="Vij S."/>
            <person name="Kapur A."/>
            <person name="Khurana P."/>
            <person name="Khurana P."/>
            <person name="Khurana J.P."/>
            <person name="Tyagi A.K."/>
            <person name="Gaikwad K."/>
            <person name="Singh A."/>
            <person name="Dalal V."/>
            <person name="Srivastava S."/>
            <person name="Dixit A."/>
            <person name="Pal A.K."/>
            <person name="Ghazi I.A."/>
            <person name="Yadav M."/>
            <person name="Pandit A."/>
            <person name="Bhargava A."/>
            <person name="Sureshbabu K."/>
            <person name="Batra K."/>
            <person name="Sharma T.R."/>
            <person name="Mohapatra T."/>
            <person name="Singh N.K."/>
            <person name="Messing J."/>
            <person name="Nelson A.B."/>
            <person name="Fuks G."/>
            <person name="Kavchok S."/>
            <person name="Keizer G."/>
            <person name="Linton E."/>
            <person name="Llaca V."/>
            <person name="Song R."/>
            <person name="Tanyolac B."/>
            <person name="Young S."/>
            <person name="Ho-Il K."/>
            <person name="Hahn J.H."/>
            <person name="Sangsakoo G."/>
            <person name="Vanavichit A."/>
            <person name="de Mattos Luiz.A.T."/>
            <person name="Zimmer P.D."/>
            <person name="Malone G."/>
            <person name="Dellagostin O."/>
            <person name="de Oliveira A.C."/>
            <person name="Bevan M."/>
            <person name="Bancroft I."/>
            <person name="Minx P."/>
            <person name="Cordum H."/>
            <person name="Wilson R."/>
            <person name="Cheng Z."/>
            <person name="Jin W."/>
            <person name="Jiang J."/>
            <person name="Leong S.A."/>
            <person name="Iwama H."/>
            <person name="Gojobori T."/>
            <person name="Itoh T."/>
            <person name="Niimura Y."/>
            <person name="Fujii Y."/>
            <person name="Habara T."/>
            <person name="Sakai H."/>
            <person name="Sato Y."/>
            <person name="Wilson G."/>
            <person name="Kumar K."/>
            <person name="McCouch S."/>
            <person name="Juretic N."/>
            <person name="Hoen D."/>
            <person name="Wright S."/>
            <person name="Bruskiewich R."/>
            <person name="Bureau T."/>
            <person name="Miyao A."/>
            <person name="Hirochika H."/>
            <person name="Nishikawa T."/>
            <person name="Kadowaki K."/>
            <person name="Sugiura M."/>
            <person name="Burr B."/>
            <person name="Sasaki T."/>
        </authorList>
    </citation>
    <scope>NUCLEOTIDE SEQUENCE [LARGE SCALE GENOMIC DNA]</scope>
    <source>
        <strain evidence="2">cv. Nipponbare</strain>
    </source>
</reference>
<sequence length="199" mass="21140">SRGAAAPSAKMSLPLISFSFAELRDFSADAGVASSLKMLLPVNSWNFWLWIFFDVLTTGSSLNVMLLGPPAGYKGIQNINRIFILMSLTLDTFTDVWTLLGCGSAKSRFPCSSILRAANGLAGISGGGPKISLPLSSLLLASECCLFILASASVSSVPLSSRCLATSGNDDGFFGETLPSALNEIWLIPVTVCCYEKRR</sequence>
<reference evidence="1 2" key="3">
    <citation type="journal article" date="2013" name="Rice">
        <title>Improvement of the Oryza sativa Nipponbare reference genome using next generation sequence and optical map data.</title>
        <authorList>
            <person name="Kawahara Y."/>
            <person name="de la Bastide M."/>
            <person name="Hamilton J.P."/>
            <person name="Kanamori H."/>
            <person name="McCombie W.R."/>
            <person name="Ouyang S."/>
            <person name="Schwartz D.C."/>
            <person name="Tanaka T."/>
            <person name="Wu J."/>
            <person name="Zhou S."/>
            <person name="Childs K.L."/>
            <person name="Davidson R.M."/>
            <person name="Lin H."/>
            <person name="Quesada-Ocampo L."/>
            <person name="Vaillancourt B."/>
            <person name="Sakai H."/>
            <person name="Lee S.S."/>
            <person name="Kim J."/>
            <person name="Numa H."/>
            <person name="Itoh T."/>
            <person name="Buell C.R."/>
            <person name="Matsumoto T."/>
        </authorList>
    </citation>
    <scope>NUCLEOTIDE SEQUENCE [LARGE SCALE GENOMIC DNA]</scope>
    <source>
        <strain evidence="2">cv. Nipponbare</strain>
    </source>
</reference>
<dbReference type="AlphaFoldDB" id="A0A0P0WB32"/>
<evidence type="ECO:0000313" key="2">
    <source>
        <dbReference type="Proteomes" id="UP000059680"/>
    </source>
</evidence>
<keyword evidence="2" id="KW-1185">Reference proteome</keyword>
<evidence type="ECO:0000313" key="1">
    <source>
        <dbReference type="EMBL" id="BAS89499.1"/>
    </source>
</evidence>
<dbReference type="Gramene" id="Os04t0455650-00">
    <property type="protein sequence ID" value="Os04t0455650-00"/>
    <property type="gene ID" value="Os04g0455650"/>
</dbReference>
<name>A0A0P0WB32_ORYSJ</name>
<feature type="non-terminal residue" evidence="1">
    <location>
        <position position="1"/>
    </location>
</feature>
<organism evidence="1 2">
    <name type="scientific">Oryza sativa subsp. japonica</name>
    <name type="common">Rice</name>
    <dbReference type="NCBI Taxonomy" id="39947"/>
    <lineage>
        <taxon>Eukaryota</taxon>
        <taxon>Viridiplantae</taxon>
        <taxon>Streptophyta</taxon>
        <taxon>Embryophyta</taxon>
        <taxon>Tracheophyta</taxon>
        <taxon>Spermatophyta</taxon>
        <taxon>Magnoliopsida</taxon>
        <taxon>Liliopsida</taxon>
        <taxon>Poales</taxon>
        <taxon>Poaceae</taxon>
        <taxon>BOP clade</taxon>
        <taxon>Oryzoideae</taxon>
        <taxon>Oryzeae</taxon>
        <taxon>Oryzinae</taxon>
        <taxon>Oryza</taxon>
        <taxon>Oryza sativa</taxon>
    </lineage>
</organism>
<dbReference type="PaxDb" id="39947-A0A0P0WB32"/>
<dbReference type="InParanoid" id="A0A0P0WB32"/>
<protein>
    <submittedName>
        <fullName evidence="1">Os04g0455650 protein</fullName>
    </submittedName>
</protein>
<proteinExistence type="predicted"/>
<gene>
    <name evidence="1" type="ordered locus">Os04g0455650</name>
    <name evidence="1" type="ORF">OSNPB_040455650</name>
</gene>
<reference evidence="1 2" key="2">
    <citation type="journal article" date="2013" name="Plant Cell Physiol.">
        <title>Rice Annotation Project Database (RAP-DB): an integrative and interactive database for rice genomics.</title>
        <authorList>
            <person name="Sakai H."/>
            <person name="Lee S.S."/>
            <person name="Tanaka T."/>
            <person name="Numa H."/>
            <person name="Kim J."/>
            <person name="Kawahara Y."/>
            <person name="Wakimoto H."/>
            <person name="Yang C.C."/>
            <person name="Iwamoto M."/>
            <person name="Abe T."/>
            <person name="Yamada Y."/>
            <person name="Muto A."/>
            <person name="Inokuchi H."/>
            <person name="Ikemura T."/>
            <person name="Matsumoto T."/>
            <person name="Sasaki T."/>
            <person name="Itoh T."/>
        </authorList>
    </citation>
    <scope>NUCLEOTIDE SEQUENCE [LARGE SCALE GENOMIC DNA]</scope>
    <source>
        <strain evidence="2">cv. Nipponbare</strain>
    </source>
</reference>